<organism evidence="2">
    <name type="scientific">Aspergillus arachidicola</name>
    <dbReference type="NCBI Taxonomy" id="656916"/>
    <lineage>
        <taxon>Eukaryota</taxon>
        <taxon>Fungi</taxon>
        <taxon>Dikarya</taxon>
        <taxon>Ascomycota</taxon>
        <taxon>Pezizomycotina</taxon>
        <taxon>Eurotiomycetes</taxon>
        <taxon>Eurotiomycetidae</taxon>
        <taxon>Eurotiales</taxon>
        <taxon>Aspergillaceae</taxon>
        <taxon>Aspergillus</taxon>
        <taxon>Aspergillus subgen. Circumdati</taxon>
    </lineage>
</organism>
<accession>A0A5N6YVQ8</accession>
<evidence type="ECO:0000256" key="1">
    <source>
        <dbReference type="SAM" id="SignalP"/>
    </source>
</evidence>
<dbReference type="InterPro" id="IPR036673">
    <property type="entry name" value="Cyanovirin-N_sf"/>
</dbReference>
<keyword evidence="1" id="KW-0732">Signal</keyword>
<feature type="chain" id="PRO_5025002045" description="Cyanovirin-N domain-containing protein" evidence="1">
    <location>
        <begin position="21"/>
        <end position="164"/>
    </location>
</feature>
<evidence type="ECO:0008006" key="3">
    <source>
        <dbReference type="Google" id="ProtNLM"/>
    </source>
</evidence>
<dbReference type="OrthoDB" id="10476447at2759"/>
<dbReference type="Gene3D" id="2.30.60.10">
    <property type="entry name" value="Cyanovirin-N"/>
    <property type="match status" value="1"/>
</dbReference>
<dbReference type="AlphaFoldDB" id="A0A5N6YVQ8"/>
<gene>
    <name evidence="2" type="ORF">BDV24DRAFT_157185</name>
</gene>
<protein>
    <recommendedName>
        <fullName evidence="3">Cyanovirin-N domain-containing protein</fullName>
    </recommendedName>
</protein>
<reference evidence="2" key="1">
    <citation type="submission" date="2019-04" db="EMBL/GenBank/DDBJ databases">
        <title>Friends and foes A comparative genomics study of 23 Aspergillus species from section Flavi.</title>
        <authorList>
            <consortium name="DOE Joint Genome Institute"/>
            <person name="Kjaerbolling I."/>
            <person name="Vesth T."/>
            <person name="Frisvad J.C."/>
            <person name="Nybo J.L."/>
            <person name="Theobald S."/>
            <person name="Kildgaard S."/>
            <person name="Isbrandt T."/>
            <person name="Kuo A."/>
            <person name="Sato A."/>
            <person name="Lyhne E.K."/>
            <person name="Kogle M.E."/>
            <person name="Wiebenga A."/>
            <person name="Kun R.S."/>
            <person name="Lubbers R.J."/>
            <person name="Makela M.R."/>
            <person name="Barry K."/>
            <person name="Chovatia M."/>
            <person name="Clum A."/>
            <person name="Daum C."/>
            <person name="Haridas S."/>
            <person name="He G."/>
            <person name="LaButti K."/>
            <person name="Lipzen A."/>
            <person name="Mondo S."/>
            <person name="Riley R."/>
            <person name="Salamov A."/>
            <person name="Simmons B.A."/>
            <person name="Magnuson J.K."/>
            <person name="Henrissat B."/>
            <person name="Mortensen U.H."/>
            <person name="Larsen T.O."/>
            <person name="Devries R.P."/>
            <person name="Grigoriev I.V."/>
            <person name="Machida M."/>
            <person name="Baker S.E."/>
            <person name="Andersen M.R."/>
        </authorList>
    </citation>
    <scope>NUCLEOTIDE SEQUENCE</scope>
    <source>
        <strain evidence="2">CBS 117612</strain>
    </source>
</reference>
<feature type="signal peptide" evidence="1">
    <location>
        <begin position="1"/>
        <end position="20"/>
    </location>
</feature>
<name>A0A5N6YVQ8_9EURO</name>
<sequence length="164" mass="18678">MKSFYTISLLAFSCIAAVEALPDVPFNPQIPFSPRYNWRRARIWYDHKLEVDFSDRDSGWFDKASYLDLDQCFGVDNSTKELIPQDNGKAMSKCKEEGRPCMLHDLKKTYSKELVCDCESVEGRIDLHDTIGPEFDRDSAVAECFGHKGEKSADMMKSESESGL</sequence>
<proteinExistence type="predicted"/>
<dbReference type="EMBL" id="ML737112">
    <property type="protein sequence ID" value="KAE8347710.1"/>
    <property type="molecule type" value="Genomic_DNA"/>
</dbReference>
<evidence type="ECO:0000313" key="2">
    <source>
        <dbReference type="EMBL" id="KAE8347710.1"/>
    </source>
</evidence>
<dbReference type="Proteomes" id="UP000325558">
    <property type="component" value="Unassembled WGS sequence"/>
</dbReference>